<protein>
    <submittedName>
        <fullName evidence="1">Uncharacterized protein</fullName>
    </submittedName>
</protein>
<name>A0ABW0PA50_9HYPH</name>
<keyword evidence="2" id="KW-1185">Reference proteome</keyword>
<reference evidence="2" key="1">
    <citation type="journal article" date="2019" name="Int. J. Syst. Evol. Microbiol.">
        <title>The Global Catalogue of Microorganisms (GCM) 10K type strain sequencing project: providing services to taxonomists for standard genome sequencing and annotation.</title>
        <authorList>
            <consortium name="The Broad Institute Genomics Platform"/>
            <consortium name="The Broad Institute Genome Sequencing Center for Infectious Disease"/>
            <person name="Wu L."/>
            <person name="Ma J."/>
        </authorList>
    </citation>
    <scope>NUCLEOTIDE SEQUENCE [LARGE SCALE GENOMIC DNA]</scope>
    <source>
        <strain evidence="2">CCUG 43117</strain>
    </source>
</reference>
<sequence>MSRINGATFAADDEARPTAADLGRYERTYAQLGNNGARYFMLWQLSTAHAMLLEQEGDRIHPEFAGLNGRQLAEGARAQARFFAFMVAEPPARSEEDLERKITTYEAMIFQEDEMRRSHAAVMVETAMHVDARRLGINLRKRPIDAATTSRH</sequence>
<dbReference type="EMBL" id="JBHSLU010000167">
    <property type="protein sequence ID" value="MFC5509506.1"/>
    <property type="molecule type" value="Genomic_DNA"/>
</dbReference>
<gene>
    <name evidence="1" type="ORF">ACFPN9_30310</name>
</gene>
<proteinExistence type="predicted"/>
<accession>A0ABW0PA50</accession>
<organism evidence="1 2">
    <name type="scientific">Bosea massiliensis</name>
    <dbReference type="NCBI Taxonomy" id="151419"/>
    <lineage>
        <taxon>Bacteria</taxon>
        <taxon>Pseudomonadati</taxon>
        <taxon>Pseudomonadota</taxon>
        <taxon>Alphaproteobacteria</taxon>
        <taxon>Hyphomicrobiales</taxon>
        <taxon>Boseaceae</taxon>
        <taxon>Bosea</taxon>
    </lineage>
</organism>
<evidence type="ECO:0000313" key="2">
    <source>
        <dbReference type="Proteomes" id="UP001596060"/>
    </source>
</evidence>
<evidence type="ECO:0000313" key="1">
    <source>
        <dbReference type="EMBL" id="MFC5509506.1"/>
    </source>
</evidence>
<dbReference type="RefSeq" id="WP_067990732.1">
    <property type="nucleotide sequence ID" value="NZ_JBHSLU010000167.1"/>
</dbReference>
<comment type="caution">
    <text evidence="1">The sequence shown here is derived from an EMBL/GenBank/DDBJ whole genome shotgun (WGS) entry which is preliminary data.</text>
</comment>
<dbReference type="Proteomes" id="UP001596060">
    <property type="component" value="Unassembled WGS sequence"/>
</dbReference>